<dbReference type="EMBL" id="JBFASG010000019">
    <property type="protein sequence ID" value="MEV4925072.1"/>
    <property type="molecule type" value="Genomic_DNA"/>
</dbReference>
<dbReference type="PROSITE" id="PS51186">
    <property type="entry name" value="GNAT"/>
    <property type="match status" value="1"/>
</dbReference>
<evidence type="ECO:0000259" key="1">
    <source>
        <dbReference type="PROSITE" id="PS51186"/>
    </source>
</evidence>
<accession>A0ABV3J108</accession>
<dbReference type="InterPro" id="IPR000182">
    <property type="entry name" value="GNAT_dom"/>
</dbReference>
<feature type="domain" description="N-acetyltransferase" evidence="1">
    <location>
        <begin position="12"/>
        <end position="187"/>
    </location>
</feature>
<dbReference type="SUPFAM" id="SSF55729">
    <property type="entry name" value="Acyl-CoA N-acyltransferases (Nat)"/>
    <property type="match status" value="1"/>
</dbReference>
<protein>
    <submittedName>
        <fullName evidence="2">GNAT family N-acetyltransferase</fullName>
    </submittedName>
</protein>
<keyword evidence="3" id="KW-1185">Reference proteome</keyword>
<reference evidence="2 3" key="1">
    <citation type="submission" date="2024-06" db="EMBL/GenBank/DDBJ databases">
        <title>The Natural Products Discovery Center: Release of the First 8490 Sequenced Strains for Exploring Actinobacteria Biosynthetic Diversity.</title>
        <authorList>
            <person name="Kalkreuter E."/>
            <person name="Kautsar S.A."/>
            <person name="Yang D."/>
            <person name="Bader C.D."/>
            <person name="Teijaro C.N."/>
            <person name="Fluegel L."/>
            <person name="Davis C.M."/>
            <person name="Simpson J.R."/>
            <person name="Lauterbach L."/>
            <person name="Steele A.D."/>
            <person name="Gui C."/>
            <person name="Meng S."/>
            <person name="Li G."/>
            <person name="Viehrig K."/>
            <person name="Ye F."/>
            <person name="Su P."/>
            <person name="Kiefer A.F."/>
            <person name="Nichols A."/>
            <person name="Cepeda A.J."/>
            <person name="Yan W."/>
            <person name="Fan B."/>
            <person name="Jiang Y."/>
            <person name="Adhikari A."/>
            <person name="Zheng C.-J."/>
            <person name="Schuster L."/>
            <person name="Cowan T.M."/>
            <person name="Smanski M.J."/>
            <person name="Chevrette M.G."/>
            <person name="De Carvalho L.P.S."/>
            <person name="Shen B."/>
        </authorList>
    </citation>
    <scope>NUCLEOTIDE SEQUENCE [LARGE SCALE GENOMIC DNA]</scope>
    <source>
        <strain evidence="2 3">NPDC053791</strain>
    </source>
</reference>
<dbReference type="Proteomes" id="UP001552479">
    <property type="component" value="Unassembled WGS sequence"/>
</dbReference>
<gene>
    <name evidence="2" type="ORF">AB0L03_19915</name>
</gene>
<evidence type="ECO:0000313" key="3">
    <source>
        <dbReference type="Proteomes" id="UP001552479"/>
    </source>
</evidence>
<comment type="caution">
    <text evidence="2">The sequence shown here is derived from an EMBL/GenBank/DDBJ whole genome shotgun (WGS) entry which is preliminary data.</text>
</comment>
<name>A0ABV3J108_9ACTN</name>
<evidence type="ECO:0000313" key="2">
    <source>
        <dbReference type="EMBL" id="MEV4925072.1"/>
    </source>
</evidence>
<dbReference type="RefSeq" id="WP_366088900.1">
    <property type="nucleotide sequence ID" value="NZ_JBFASG010000019.1"/>
</dbReference>
<organism evidence="2 3">
    <name type="scientific">Streptomyces roseoverticillatus</name>
    <dbReference type="NCBI Taxonomy" id="66429"/>
    <lineage>
        <taxon>Bacteria</taxon>
        <taxon>Bacillati</taxon>
        <taxon>Actinomycetota</taxon>
        <taxon>Actinomycetes</taxon>
        <taxon>Kitasatosporales</taxon>
        <taxon>Streptomycetaceae</taxon>
        <taxon>Streptomyces</taxon>
    </lineage>
</organism>
<proteinExistence type="predicted"/>
<dbReference type="InterPro" id="IPR016181">
    <property type="entry name" value="Acyl_CoA_acyltransferase"/>
</dbReference>
<dbReference type="Gene3D" id="3.40.630.30">
    <property type="match status" value="1"/>
</dbReference>
<sequence>MPADAAAELTFQHTRDVDDVRQTILDVHAEVRGDFGLMSKPFNAVERFDERLTAYAQRSGWEAVIARTGTGETAGFCFGTPLAPNSAWWAAMRPPLPDAYTTETGHRTLAFQEICVRKPWRGRGIARHLHDELLAGHTEERVTLLVDPTVGDGRVRAVYESWGYEQIGQQKPFDDSPTFAVMVRDLEQA</sequence>